<dbReference type="GO" id="GO:0006355">
    <property type="term" value="P:regulation of DNA-templated transcription"/>
    <property type="evidence" value="ECO:0007669"/>
    <property type="project" value="TreeGrafter"/>
</dbReference>
<dbReference type="SUPFAM" id="SSF46689">
    <property type="entry name" value="Homeodomain-like"/>
    <property type="match status" value="1"/>
</dbReference>
<evidence type="ECO:0000259" key="4">
    <source>
        <dbReference type="Pfam" id="PF00249"/>
    </source>
</evidence>
<name>A0A9I9EHZ6_CUCME</name>
<dbReference type="CDD" id="cd00167">
    <property type="entry name" value="SANT"/>
    <property type="match status" value="1"/>
</dbReference>
<organism evidence="5">
    <name type="scientific">Cucumis melo</name>
    <name type="common">Muskmelon</name>
    <dbReference type="NCBI Taxonomy" id="3656"/>
    <lineage>
        <taxon>Eukaryota</taxon>
        <taxon>Viridiplantae</taxon>
        <taxon>Streptophyta</taxon>
        <taxon>Embryophyta</taxon>
        <taxon>Tracheophyta</taxon>
        <taxon>Spermatophyta</taxon>
        <taxon>Magnoliopsida</taxon>
        <taxon>eudicotyledons</taxon>
        <taxon>Gunneridae</taxon>
        <taxon>Pentapetalae</taxon>
        <taxon>rosids</taxon>
        <taxon>fabids</taxon>
        <taxon>Cucurbitales</taxon>
        <taxon>Cucurbitaceae</taxon>
        <taxon>Benincaseae</taxon>
        <taxon>Cucumis</taxon>
    </lineage>
</organism>
<evidence type="ECO:0000256" key="1">
    <source>
        <dbReference type="ARBA" id="ARBA00004123"/>
    </source>
</evidence>
<proteinExistence type="predicted"/>
<comment type="subcellular location">
    <subcellularLocation>
        <location evidence="1">Nucleus</location>
    </subcellularLocation>
</comment>
<keyword evidence="3" id="KW-0539">Nucleus</keyword>
<dbReference type="PANTHER" id="PTHR47998">
    <property type="entry name" value="TRANSCRIPTION FACTOR MYB51-LIKE ISOFORM X1"/>
    <property type="match status" value="1"/>
</dbReference>
<dbReference type="AlphaFoldDB" id="A0A9I9EHZ6"/>
<protein>
    <recommendedName>
        <fullName evidence="4">Myb-like domain-containing protein</fullName>
    </recommendedName>
</protein>
<dbReference type="InterPro" id="IPR001005">
    <property type="entry name" value="SANT/Myb"/>
</dbReference>
<dbReference type="InterPro" id="IPR015495">
    <property type="entry name" value="Myb_TF_plants"/>
</dbReference>
<reference evidence="5" key="1">
    <citation type="submission" date="2023-03" db="UniProtKB">
        <authorList>
            <consortium name="EnsemblPlants"/>
        </authorList>
    </citation>
    <scope>IDENTIFICATION</scope>
</reference>
<dbReference type="GO" id="GO:0030154">
    <property type="term" value="P:cell differentiation"/>
    <property type="evidence" value="ECO:0007669"/>
    <property type="project" value="TreeGrafter"/>
</dbReference>
<dbReference type="PANTHER" id="PTHR47998:SF12">
    <property type="entry name" value="TRANSCRIPTION FACTOR CPC"/>
    <property type="match status" value="1"/>
</dbReference>
<accession>A0A9I9EHZ6</accession>
<dbReference type="Gramene" id="MELO3C034013.2.1">
    <property type="protein sequence ID" value="MELO3C034013.2.1"/>
    <property type="gene ID" value="MELO3C034013.2"/>
</dbReference>
<dbReference type="GO" id="GO:0000976">
    <property type="term" value="F:transcription cis-regulatory region binding"/>
    <property type="evidence" value="ECO:0007669"/>
    <property type="project" value="TreeGrafter"/>
</dbReference>
<dbReference type="InterPro" id="IPR009057">
    <property type="entry name" value="Homeodomain-like_sf"/>
</dbReference>
<dbReference type="Pfam" id="PF00249">
    <property type="entry name" value="Myb_DNA-binding"/>
    <property type="match status" value="1"/>
</dbReference>
<evidence type="ECO:0000256" key="2">
    <source>
        <dbReference type="ARBA" id="ARBA00023125"/>
    </source>
</evidence>
<sequence length="138" mass="16113">MDNHRHQKQAKISPLDSEEVSSTRWQFITMTAQEEDLIHRMHKLIGDRWDLIAGRIPGRKPEEIERVRMLLFMLPAPIDLDKLYKTETVPNVFSPQVMESTVGQKELWLVSSSYAQLTPEEGKKQLLPCHEAEVGYWR</sequence>
<keyword evidence="2" id="KW-0238">DNA-binding</keyword>
<evidence type="ECO:0000313" key="5">
    <source>
        <dbReference type="EnsemblPlants" id="MELO3C034013.2.1"/>
    </source>
</evidence>
<feature type="domain" description="Myb-like" evidence="4">
    <location>
        <begin position="30"/>
        <end position="64"/>
    </location>
</feature>
<dbReference type="Gene3D" id="1.10.10.60">
    <property type="entry name" value="Homeodomain-like"/>
    <property type="match status" value="1"/>
</dbReference>
<dbReference type="GO" id="GO:0005634">
    <property type="term" value="C:nucleus"/>
    <property type="evidence" value="ECO:0007669"/>
    <property type="project" value="UniProtKB-SubCell"/>
</dbReference>
<evidence type="ECO:0000256" key="3">
    <source>
        <dbReference type="ARBA" id="ARBA00023242"/>
    </source>
</evidence>
<dbReference type="EnsemblPlants" id="MELO3C034013.2.1">
    <property type="protein sequence ID" value="MELO3C034013.2.1"/>
    <property type="gene ID" value="MELO3C034013.2"/>
</dbReference>